<feature type="region of interest" description="Disordered" evidence="1">
    <location>
        <begin position="18"/>
        <end position="205"/>
    </location>
</feature>
<evidence type="ECO:0000256" key="1">
    <source>
        <dbReference type="SAM" id="MobiDB-lite"/>
    </source>
</evidence>
<feature type="compositionally biased region" description="Basic and acidic residues" evidence="1">
    <location>
        <begin position="23"/>
        <end position="34"/>
    </location>
</feature>
<accession>A0A7C8YWS3</accession>
<dbReference type="PANTHER" id="PTHR38221">
    <property type="entry name" value="BNAA04G14260D PROTEIN"/>
    <property type="match status" value="1"/>
</dbReference>
<organism evidence="2">
    <name type="scientific">Opuntia streptacantha</name>
    <name type="common">Prickly pear cactus</name>
    <name type="synonym">Opuntia cardona</name>
    <dbReference type="NCBI Taxonomy" id="393608"/>
    <lineage>
        <taxon>Eukaryota</taxon>
        <taxon>Viridiplantae</taxon>
        <taxon>Streptophyta</taxon>
        <taxon>Embryophyta</taxon>
        <taxon>Tracheophyta</taxon>
        <taxon>Spermatophyta</taxon>
        <taxon>Magnoliopsida</taxon>
        <taxon>eudicotyledons</taxon>
        <taxon>Gunneridae</taxon>
        <taxon>Pentapetalae</taxon>
        <taxon>Caryophyllales</taxon>
        <taxon>Cactineae</taxon>
        <taxon>Cactaceae</taxon>
        <taxon>Opuntioideae</taxon>
        <taxon>Opuntia</taxon>
    </lineage>
</organism>
<name>A0A7C8YWS3_OPUST</name>
<feature type="compositionally biased region" description="Low complexity" evidence="1">
    <location>
        <begin position="97"/>
        <end position="106"/>
    </location>
</feature>
<evidence type="ECO:0000313" key="2">
    <source>
        <dbReference type="EMBL" id="MBA4628758.1"/>
    </source>
</evidence>
<dbReference type="EMBL" id="GISG01067127">
    <property type="protein sequence ID" value="MBA4628758.1"/>
    <property type="molecule type" value="Transcribed_RNA"/>
</dbReference>
<sequence>MEGDPFGEFDKDCQISGSQQHILAHDSHFARQDDFPSPFNSGVDWPELSSSSSAASSPSAEVAITICSAPETPETHQADGDATTPQPEEYKTPPEVAAPRSASSDDAGGGGASPVGGDSPDSGFSREGENPKRKREREGSRDSSPSKKKLKHSDDLGFQESTREVQGTVVLVSDDDDEVEEERENVEQARIGGDTEVMNDVGERKEEIEKEKFEVRAEMNEKRTLKVQLNLETNSNSQENGLNLMNCLIAALRNLAGGNQEGGKDEPDDIFETAKQRGMTFPRSRWYDRE</sequence>
<feature type="compositionally biased region" description="Basic and acidic residues" evidence="1">
    <location>
        <begin position="124"/>
        <end position="145"/>
    </location>
</feature>
<dbReference type="AlphaFoldDB" id="A0A7C8YWS3"/>
<reference evidence="2" key="1">
    <citation type="journal article" date="2013" name="J. Plant Res.">
        <title>Effect of fungi and light on seed germination of three Opuntia species from semiarid lands of central Mexico.</title>
        <authorList>
            <person name="Delgado-Sanchez P."/>
            <person name="Jimenez-Bremont J.F."/>
            <person name="Guerrero-Gonzalez Mde L."/>
            <person name="Flores J."/>
        </authorList>
    </citation>
    <scope>NUCLEOTIDE SEQUENCE</scope>
    <source>
        <tissue evidence="2">Cladode</tissue>
    </source>
</reference>
<reference evidence="2" key="2">
    <citation type="submission" date="2020-07" db="EMBL/GenBank/DDBJ databases">
        <authorList>
            <person name="Vera ALvarez R."/>
            <person name="Arias-Moreno D.M."/>
            <person name="Jimenez-Jacinto V."/>
            <person name="Jimenez-Bremont J.F."/>
            <person name="Swaminathan K."/>
            <person name="Moose S.P."/>
            <person name="Guerrero-Gonzalez M.L."/>
            <person name="Marino-Ramirez L."/>
            <person name="Landsman D."/>
            <person name="Rodriguez-Kessler M."/>
            <person name="Delgado-Sanchez P."/>
        </authorList>
    </citation>
    <scope>NUCLEOTIDE SEQUENCE</scope>
    <source>
        <tissue evidence="2">Cladode</tissue>
    </source>
</reference>
<feature type="compositionally biased region" description="Low complexity" evidence="1">
    <location>
        <begin position="49"/>
        <end position="60"/>
    </location>
</feature>
<protein>
    <submittedName>
        <fullName evidence="2">Uncharacterized protein</fullName>
    </submittedName>
</protein>
<proteinExistence type="predicted"/>
<feature type="compositionally biased region" description="Acidic residues" evidence="1">
    <location>
        <begin position="173"/>
        <end position="184"/>
    </location>
</feature>
<dbReference type="PANTHER" id="PTHR38221:SF1">
    <property type="entry name" value="OVULE PROTEIN"/>
    <property type="match status" value="1"/>
</dbReference>